<dbReference type="RefSeq" id="WP_200522504.1">
    <property type="nucleotide sequence ID" value="NZ_JAEHNZ010000002.1"/>
</dbReference>
<organism evidence="2 3">
    <name type="scientific">Kingella bonacorsii</name>
    <dbReference type="NCBI Taxonomy" id="2796361"/>
    <lineage>
        <taxon>Bacteria</taxon>
        <taxon>Pseudomonadati</taxon>
        <taxon>Pseudomonadota</taxon>
        <taxon>Betaproteobacteria</taxon>
        <taxon>Neisseriales</taxon>
        <taxon>Neisseriaceae</taxon>
        <taxon>Kingella</taxon>
    </lineage>
</organism>
<keyword evidence="1" id="KW-0812">Transmembrane</keyword>
<dbReference type="EMBL" id="JAEHNZ010000002">
    <property type="protein sequence ID" value="MBK0396418.1"/>
    <property type="molecule type" value="Genomic_DNA"/>
</dbReference>
<accession>A0ABS1BTC7</accession>
<dbReference type="InterPro" id="IPR019670">
    <property type="entry name" value="DUF2523"/>
</dbReference>
<name>A0ABS1BTC7_9NEIS</name>
<keyword evidence="1" id="KW-0472">Membrane</keyword>
<comment type="caution">
    <text evidence="2">The sequence shown here is derived from an EMBL/GenBank/DDBJ whole genome shotgun (WGS) entry which is preliminary data.</text>
</comment>
<proteinExistence type="predicted"/>
<evidence type="ECO:0000256" key="1">
    <source>
        <dbReference type="SAM" id="Phobius"/>
    </source>
</evidence>
<dbReference type="Pfam" id="PF10734">
    <property type="entry name" value="DUF2523"/>
    <property type="match status" value="1"/>
</dbReference>
<dbReference type="Proteomes" id="UP000614058">
    <property type="component" value="Unassembled WGS sequence"/>
</dbReference>
<keyword evidence="3" id="KW-1185">Reference proteome</keyword>
<evidence type="ECO:0000313" key="3">
    <source>
        <dbReference type="Proteomes" id="UP000614058"/>
    </source>
</evidence>
<keyword evidence="1" id="KW-1133">Transmembrane helix</keyword>
<sequence length="97" mass="10139">MKFLAALIPMLLNGLGTLAGRIMTAFGLSAVTYVGLEALISGFKERIAASVQGVPAGLLQLFYISGGGTVLNIFLGCLTFILTFKTLTKLMPTGKKG</sequence>
<feature type="transmembrane region" description="Helical" evidence="1">
    <location>
        <begin position="61"/>
        <end position="84"/>
    </location>
</feature>
<gene>
    <name evidence="2" type="ORF">JDW22_07475</name>
</gene>
<reference evidence="2 3" key="1">
    <citation type="journal article" date="2021" name="Pathogens">
        <title>Isolation and Characterization of Kingella bonacorsii sp. nov., A Novel Kingella Species Detected in a Stable Periodontitis Subject.</title>
        <authorList>
            <person name="Antezack A."/>
            <person name="Boxberger M."/>
            <person name="Rolland C."/>
            <person name="Monnet-Corti V."/>
            <person name="La Scola B."/>
        </authorList>
    </citation>
    <scope>NUCLEOTIDE SEQUENCE [LARGE SCALE GENOMIC DNA]</scope>
    <source>
        <strain evidence="2 3">Marseille-Q4569</strain>
    </source>
</reference>
<evidence type="ECO:0000313" key="2">
    <source>
        <dbReference type="EMBL" id="MBK0396418.1"/>
    </source>
</evidence>
<protein>
    <submittedName>
        <fullName evidence="2">DUF2523 domain-containing protein</fullName>
    </submittedName>
</protein>